<dbReference type="FunFam" id="3.40.50.300:FF:000127">
    <property type="entry name" value="Ribose import ATP-binding protein RbsA"/>
    <property type="match status" value="1"/>
</dbReference>
<dbReference type="SUPFAM" id="SSF52540">
    <property type="entry name" value="P-loop containing nucleoside triphosphate hydrolases"/>
    <property type="match status" value="2"/>
</dbReference>
<organism evidence="13 14">
    <name type="scientific">Azospirillum griseum</name>
    <dbReference type="NCBI Taxonomy" id="2496639"/>
    <lineage>
        <taxon>Bacteria</taxon>
        <taxon>Pseudomonadati</taxon>
        <taxon>Pseudomonadota</taxon>
        <taxon>Alphaproteobacteria</taxon>
        <taxon>Rhodospirillales</taxon>
        <taxon>Azospirillaceae</taxon>
        <taxon>Azospirillum</taxon>
    </lineage>
</organism>
<evidence type="ECO:0000256" key="10">
    <source>
        <dbReference type="ARBA" id="ARBA00023136"/>
    </source>
</evidence>
<dbReference type="InterPro" id="IPR003439">
    <property type="entry name" value="ABC_transporter-like_ATP-bd"/>
</dbReference>
<dbReference type="CDD" id="cd03216">
    <property type="entry name" value="ABC_Carb_Monos_I"/>
    <property type="match status" value="1"/>
</dbReference>
<keyword evidence="3" id="KW-0813">Transport</keyword>
<feature type="domain" description="ABC transporter" evidence="12">
    <location>
        <begin position="35"/>
        <end position="270"/>
    </location>
</feature>
<dbReference type="SMART" id="SM00382">
    <property type="entry name" value="AAA"/>
    <property type="match status" value="2"/>
</dbReference>
<dbReference type="Gene3D" id="3.40.50.300">
    <property type="entry name" value="P-loop containing nucleotide triphosphate hydrolases"/>
    <property type="match status" value="2"/>
</dbReference>
<reference evidence="13 14" key="1">
    <citation type="submission" date="2018-12" db="EMBL/GenBank/DDBJ databases">
        <authorList>
            <person name="Yang Y."/>
        </authorList>
    </citation>
    <scope>NUCLEOTIDE SEQUENCE [LARGE SCALE GENOMIC DNA]</scope>
    <source>
        <strain evidence="13 14">L-25-5w-1</strain>
    </source>
</reference>
<dbReference type="GO" id="GO:0005524">
    <property type="term" value="F:ATP binding"/>
    <property type="evidence" value="ECO:0007669"/>
    <property type="project" value="UniProtKB-KW"/>
</dbReference>
<dbReference type="OrthoDB" id="7283113at2"/>
<dbReference type="InterPro" id="IPR050107">
    <property type="entry name" value="ABC_carbohydrate_import_ATPase"/>
</dbReference>
<evidence type="ECO:0000256" key="7">
    <source>
        <dbReference type="ARBA" id="ARBA00022741"/>
    </source>
</evidence>
<dbReference type="GO" id="GO:0016887">
    <property type="term" value="F:ATP hydrolysis activity"/>
    <property type="evidence" value="ECO:0007669"/>
    <property type="project" value="InterPro"/>
</dbReference>
<evidence type="ECO:0000256" key="3">
    <source>
        <dbReference type="ARBA" id="ARBA00022448"/>
    </source>
</evidence>
<dbReference type="InterPro" id="IPR003593">
    <property type="entry name" value="AAA+_ATPase"/>
</dbReference>
<dbReference type="Pfam" id="PF00005">
    <property type="entry name" value="ABC_tran"/>
    <property type="match status" value="2"/>
</dbReference>
<gene>
    <name evidence="13" type="ORF">EJ903_16365</name>
</gene>
<feature type="domain" description="ABC transporter" evidence="12">
    <location>
        <begin position="281"/>
        <end position="526"/>
    </location>
</feature>
<evidence type="ECO:0000313" key="13">
    <source>
        <dbReference type="EMBL" id="RTR18074.1"/>
    </source>
</evidence>
<evidence type="ECO:0000256" key="1">
    <source>
        <dbReference type="ARBA" id="ARBA00004202"/>
    </source>
</evidence>
<name>A0A3S0K3F9_9PROT</name>
<keyword evidence="6" id="KW-0677">Repeat</keyword>
<dbReference type="PANTHER" id="PTHR43790:SF9">
    <property type="entry name" value="GALACTOFURANOSE TRANSPORTER ATP-BINDING PROTEIN YTFR"/>
    <property type="match status" value="1"/>
</dbReference>
<evidence type="ECO:0000256" key="5">
    <source>
        <dbReference type="ARBA" id="ARBA00022597"/>
    </source>
</evidence>
<accession>A0A3S0K3F9</accession>
<evidence type="ECO:0000256" key="4">
    <source>
        <dbReference type="ARBA" id="ARBA00022475"/>
    </source>
</evidence>
<evidence type="ECO:0000313" key="14">
    <source>
        <dbReference type="Proteomes" id="UP000277007"/>
    </source>
</evidence>
<evidence type="ECO:0000259" key="12">
    <source>
        <dbReference type="PROSITE" id="PS50893"/>
    </source>
</evidence>
<dbReference type="AlphaFoldDB" id="A0A3S0K3F9"/>
<dbReference type="FunFam" id="3.40.50.300:FF:000126">
    <property type="entry name" value="Galactose/methyl galactoside import ATP-binding protein MglA"/>
    <property type="match status" value="1"/>
</dbReference>
<dbReference type="PROSITE" id="PS00211">
    <property type="entry name" value="ABC_TRANSPORTER_1"/>
    <property type="match status" value="1"/>
</dbReference>
<dbReference type="GO" id="GO:0015749">
    <property type="term" value="P:monosaccharide transmembrane transport"/>
    <property type="evidence" value="ECO:0007669"/>
    <property type="project" value="UniProtKB-ARBA"/>
</dbReference>
<keyword evidence="8 13" id="KW-0067">ATP-binding</keyword>
<dbReference type="CDD" id="cd03215">
    <property type="entry name" value="ABC_Carb_Monos_II"/>
    <property type="match status" value="1"/>
</dbReference>
<proteinExistence type="predicted"/>
<keyword evidence="5" id="KW-0762">Sugar transport</keyword>
<dbReference type="Proteomes" id="UP000277007">
    <property type="component" value="Unassembled WGS sequence"/>
</dbReference>
<evidence type="ECO:0000256" key="11">
    <source>
        <dbReference type="SAM" id="MobiDB-lite"/>
    </source>
</evidence>
<dbReference type="PANTHER" id="PTHR43790">
    <property type="entry name" value="CARBOHYDRATE TRANSPORT ATP-BINDING PROTEIN MG119-RELATED"/>
    <property type="match status" value="1"/>
</dbReference>
<comment type="caution">
    <text evidence="13">The sequence shown here is derived from an EMBL/GenBank/DDBJ whole genome shotgun (WGS) entry which is preliminary data.</text>
</comment>
<evidence type="ECO:0000256" key="6">
    <source>
        <dbReference type="ARBA" id="ARBA00022737"/>
    </source>
</evidence>
<keyword evidence="14" id="KW-1185">Reference proteome</keyword>
<dbReference type="InterPro" id="IPR027417">
    <property type="entry name" value="P-loop_NTPase"/>
</dbReference>
<protein>
    <submittedName>
        <fullName evidence="13">Sugar ABC transporter ATP-binding protein</fullName>
    </submittedName>
</protein>
<dbReference type="InterPro" id="IPR017871">
    <property type="entry name" value="ABC_transporter-like_CS"/>
</dbReference>
<evidence type="ECO:0000256" key="8">
    <source>
        <dbReference type="ARBA" id="ARBA00022840"/>
    </source>
</evidence>
<keyword evidence="4" id="KW-1003">Cell membrane</keyword>
<dbReference type="PROSITE" id="PS50893">
    <property type="entry name" value="ABC_TRANSPORTER_2"/>
    <property type="match status" value="2"/>
</dbReference>
<dbReference type="EMBL" id="RXMA01000016">
    <property type="protein sequence ID" value="RTR18074.1"/>
    <property type="molecule type" value="Genomic_DNA"/>
</dbReference>
<comment type="subcellular location">
    <subcellularLocation>
        <location evidence="2">Cell inner membrane</location>
    </subcellularLocation>
    <subcellularLocation>
        <location evidence="1">Cell membrane</location>
        <topology evidence="1">Peripheral membrane protein</topology>
    </subcellularLocation>
</comment>
<keyword evidence="7" id="KW-0547">Nucleotide-binding</keyword>
<dbReference type="RefSeq" id="WP_126617370.1">
    <property type="nucleotide sequence ID" value="NZ_JBHUCY010000054.1"/>
</dbReference>
<keyword evidence="9" id="KW-1278">Translocase</keyword>
<feature type="region of interest" description="Disordered" evidence="11">
    <location>
        <begin position="1"/>
        <end position="31"/>
    </location>
</feature>
<evidence type="ECO:0000256" key="2">
    <source>
        <dbReference type="ARBA" id="ARBA00004533"/>
    </source>
</evidence>
<keyword evidence="10" id="KW-0472">Membrane</keyword>
<evidence type="ECO:0000256" key="9">
    <source>
        <dbReference type="ARBA" id="ARBA00022967"/>
    </source>
</evidence>
<dbReference type="GO" id="GO:0005886">
    <property type="term" value="C:plasma membrane"/>
    <property type="evidence" value="ECO:0007669"/>
    <property type="project" value="UniProtKB-SubCell"/>
</dbReference>
<sequence>MPPLTAERASSLHHAITSATDPATEPGADPGAEVLRLTNVTKSFPGVRALDEVCFDLRRGEVHAVCGENGAGKSTLMKIISGQYQPDGGTIRYKGADTRFANSLEAERAGIAIIHQELNLIPHLSVAENIYLAREPKRGWFVDRAALRRNAQACLDRLGVDIRPDASVKSLSVAQCQMVEIAKALSLNAEILIMDEPTSSLTESETALLFQVIHELKREGVGIVYISHRLDEMAAIVDRVTVLRDGRYVSTHDFAATTVDEIVAHMVGRSLEEKFPERTSTPTADVLLSASGLTRKGVFHDVGFELRRGEILGFAGLMGAGRTEVARAIFGADPLDAGTIRLGERAITVRSPRDAIDHGIAYLSEDRKSHGLAVKMSVVQNLTLASMDSVSNRFGFIDFAAEAKAAKTYIDLLSIRTPSPHQIAKLLSGGNQQKIVIGKWLFRQSRILFFDEPTRGIDVGAKFAIYQLLDRLAAQGIGVVLISSELPEILGLTDRVAVFHEGRITAVLNTRDASQEEIMHYASGHSRPHASGAATP</sequence>